<feature type="compositionally biased region" description="Acidic residues" evidence="1">
    <location>
        <begin position="425"/>
        <end position="436"/>
    </location>
</feature>
<dbReference type="PANTHER" id="PTHR36005:SF1">
    <property type="entry name" value="DNA LIGASE-LIKE PROTEIN"/>
    <property type="match status" value="1"/>
</dbReference>
<feature type="region of interest" description="Disordered" evidence="1">
    <location>
        <begin position="378"/>
        <end position="462"/>
    </location>
</feature>
<evidence type="ECO:0000313" key="3">
    <source>
        <dbReference type="Proteomes" id="UP000554482"/>
    </source>
</evidence>
<keyword evidence="2" id="KW-0436">Ligase</keyword>
<feature type="region of interest" description="Disordered" evidence="1">
    <location>
        <begin position="124"/>
        <end position="207"/>
    </location>
</feature>
<feature type="compositionally biased region" description="Basic residues" evidence="1">
    <location>
        <begin position="164"/>
        <end position="173"/>
    </location>
</feature>
<feature type="compositionally biased region" description="Low complexity" evidence="1">
    <location>
        <begin position="710"/>
        <end position="720"/>
    </location>
</feature>
<dbReference type="GO" id="GO:0016874">
    <property type="term" value="F:ligase activity"/>
    <property type="evidence" value="ECO:0007669"/>
    <property type="project" value="UniProtKB-KW"/>
</dbReference>
<dbReference type="OrthoDB" id="1919305at2759"/>
<accession>A0A7J6V6V5</accession>
<feature type="compositionally biased region" description="Basic and acidic residues" evidence="1">
    <location>
        <begin position="397"/>
        <end position="419"/>
    </location>
</feature>
<feature type="region of interest" description="Disordered" evidence="1">
    <location>
        <begin position="45"/>
        <end position="70"/>
    </location>
</feature>
<feature type="compositionally biased region" description="Polar residues" evidence="1">
    <location>
        <begin position="694"/>
        <end position="707"/>
    </location>
</feature>
<comment type="caution">
    <text evidence="2">The sequence shown here is derived from an EMBL/GenBank/DDBJ whole genome shotgun (WGS) entry which is preliminary data.</text>
</comment>
<evidence type="ECO:0000313" key="2">
    <source>
        <dbReference type="EMBL" id="KAF5180477.1"/>
    </source>
</evidence>
<keyword evidence="3" id="KW-1185">Reference proteome</keyword>
<dbReference type="PANTHER" id="PTHR36005">
    <property type="entry name" value="DNA LIGASE-LIKE PROTEIN"/>
    <property type="match status" value="1"/>
</dbReference>
<feature type="compositionally biased region" description="Low complexity" evidence="1">
    <location>
        <begin position="45"/>
        <end position="59"/>
    </location>
</feature>
<feature type="region of interest" description="Disordered" evidence="1">
    <location>
        <begin position="291"/>
        <end position="358"/>
    </location>
</feature>
<feature type="compositionally biased region" description="Basic and acidic residues" evidence="1">
    <location>
        <begin position="129"/>
        <end position="149"/>
    </location>
</feature>
<gene>
    <name evidence="2" type="ORF">FRX31_029935</name>
</gene>
<feature type="compositionally biased region" description="Basic and acidic residues" evidence="1">
    <location>
        <begin position="292"/>
        <end position="303"/>
    </location>
</feature>
<feature type="region of interest" description="Disordered" evidence="1">
    <location>
        <begin position="628"/>
        <end position="720"/>
    </location>
</feature>
<feature type="compositionally biased region" description="Polar residues" evidence="1">
    <location>
        <begin position="8"/>
        <end position="21"/>
    </location>
</feature>
<organism evidence="2 3">
    <name type="scientific">Thalictrum thalictroides</name>
    <name type="common">Rue-anemone</name>
    <name type="synonym">Anemone thalictroides</name>
    <dbReference type="NCBI Taxonomy" id="46969"/>
    <lineage>
        <taxon>Eukaryota</taxon>
        <taxon>Viridiplantae</taxon>
        <taxon>Streptophyta</taxon>
        <taxon>Embryophyta</taxon>
        <taxon>Tracheophyta</taxon>
        <taxon>Spermatophyta</taxon>
        <taxon>Magnoliopsida</taxon>
        <taxon>Ranunculales</taxon>
        <taxon>Ranunculaceae</taxon>
        <taxon>Thalictroideae</taxon>
        <taxon>Thalictrum</taxon>
    </lineage>
</organism>
<feature type="region of interest" description="Disordered" evidence="1">
    <location>
        <begin position="1"/>
        <end position="21"/>
    </location>
</feature>
<feature type="compositionally biased region" description="Polar residues" evidence="1">
    <location>
        <begin position="645"/>
        <end position="661"/>
    </location>
</feature>
<reference evidence="2 3" key="1">
    <citation type="submission" date="2020-06" db="EMBL/GenBank/DDBJ databases">
        <title>Transcriptomic and genomic resources for Thalictrum thalictroides and T. hernandezii: Facilitating candidate gene discovery in an emerging model plant lineage.</title>
        <authorList>
            <person name="Arias T."/>
            <person name="Riano-Pachon D.M."/>
            <person name="Di Stilio V.S."/>
        </authorList>
    </citation>
    <scope>NUCLEOTIDE SEQUENCE [LARGE SCALE GENOMIC DNA]</scope>
    <source>
        <strain evidence="3">cv. WT478/WT964</strain>
        <tissue evidence="2">Leaves</tissue>
    </source>
</reference>
<feature type="compositionally biased region" description="Low complexity" evidence="1">
    <location>
        <begin position="672"/>
        <end position="685"/>
    </location>
</feature>
<protein>
    <submittedName>
        <fullName evidence="2">Dna ligase-like protein</fullName>
    </submittedName>
</protein>
<feature type="region of interest" description="Disordered" evidence="1">
    <location>
        <begin position="498"/>
        <end position="542"/>
    </location>
</feature>
<dbReference type="EMBL" id="JABWDY010037370">
    <property type="protein sequence ID" value="KAF5180477.1"/>
    <property type="molecule type" value="Genomic_DNA"/>
</dbReference>
<name>A0A7J6V6V5_THATH</name>
<proteinExistence type="predicted"/>
<feature type="compositionally biased region" description="Acidic residues" evidence="1">
    <location>
        <begin position="444"/>
        <end position="457"/>
    </location>
</feature>
<evidence type="ECO:0000256" key="1">
    <source>
        <dbReference type="SAM" id="MobiDB-lite"/>
    </source>
</evidence>
<sequence length="765" mass="85423">MESDDDYQQFSTLDEPSSPIRQNKLKRLKKAIRVSSNVPISQSIGSIPSSNIIGSNGISDQEVSETSDVEKPVDLVGRVSESEEINGEKDVDNKLDELFVYQARGEDRAMLDVEREELFEVSNAIEDQFVGKEGDGSNKFGDAEMGEKKKSVKKKGNPKDGEKKNKKKSKKRGKSVDEKENSEAPARNKRKLEKERQAHLKELHAESQRLLRETRDAEFKPVPLVHKPISSILEKIRQRKLEVSQKASMLTNHVETNGFARDIVIDLYPEEASNVNLGHKEHERNINIVNKESIDDTHMENSREPTSLPSPSKTTLSNTAEEEEFKSSFRAPINDTEDLFDDFQQSDGEDLKDSEEDNHVEEVLAPSVLAMNLMLDSAPPEDVNESGASSSDEENYDKENIDPHPCKPIDRDLYSKGDPVKAFVDDEAEEEDDSDNDLMQFKENEEDEENEDNEELNDLIVSGYKENPADNVKRDQLHQMWLEQQDAAATDNVLQRLKCGGKQHREPTALDEVEEEDDGNLSEASMDDDADNPPPSNVARVNSKKIKQMIGQMFTDKDDDYLSSDDEETEQAVVRMRLLEKAEEHTSFLSPAEDENSREVFGLIKKLNIAPEPKKKAKSSSFFDTLIAGGNSNSSSKSSFLGRASSGSLPSSNRAGSSNFRSYIFGRDDSNSRSSTTASEVSSDVGENSKRPNKTGSAKFSSSQSKLRSQKITQTSSSSSLLEILRRSTEIDTSVRNNTIGQTQVAVQFAAFKSGKKSLKIDARK</sequence>
<feature type="compositionally biased region" description="Acidic residues" evidence="1">
    <location>
        <begin position="347"/>
        <end position="358"/>
    </location>
</feature>
<feature type="compositionally biased region" description="Basic and acidic residues" evidence="1">
    <location>
        <begin position="192"/>
        <end position="207"/>
    </location>
</feature>
<feature type="compositionally biased region" description="Acidic residues" evidence="1">
    <location>
        <begin position="509"/>
        <end position="531"/>
    </location>
</feature>
<dbReference type="Proteomes" id="UP000554482">
    <property type="component" value="Unassembled WGS sequence"/>
</dbReference>
<feature type="compositionally biased region" description="Low complexity" evidence="1">
    <location>
        <begin position="305"/>
        <end position="319"/>
    </location>
</feature>
<dbReference type="AlphaFoldDB" id="A0A7J6V6V5"/>